<feature type="region of interest" description="Disordered" evidence="1">
    <location>
        <begin position="260"/>
        <end position="353"/>
    </location>
</feature>
<proteinExistence type="predicted"/>
<keyword evidence="3" id="KW-1185">Reference proteome</keyword>
<accession>A0A1T3C4K4</accession>
<dbReference type="AlphaFoldDB" id="A0A1T3C4K4"/>
<name>A0A1T3C4K4_9HYPO</name>
<feature type="compositionally biased region" description="Polar residues" evidence="1">
    <location>
        <begin position="323"/>
        <end position="338"/>
    </location>
</feature>
<sequence length="577" mass="64006">MPQDSQSSDAAAPQGKTYRSTPSVKQVRFPVRRSKVRREQGKGKGKGKAAQSREKSASLKQQTLTQMDFVSSFSEEVTLSDSDDESDTSLSGANKPDIPSKGSSEAQPKGEKGEKEEEEIIRGTQVIQDSYASPDDILSTQASPLKLQPIQLRDTLVLSPSRVKSMRPLDTVKASPRRRAHWSSNPGGSKRLKQSQEDDMPSPTRVRFVTNDVDDRVIPDSDEEYEELEGLEEDEVILQEDELVLQDTFATGHETQLVMEELASLEYPERDEGEEQQQRQNTVPTEILASTPHSSTVTSSGASSNSKPVPPIETTDPLPTTKAPLQSPTTSQSPNATSESHHSTDPSQRPHSQFFESQRVPLHILQSFTPVSARTDILLPIPSKVLSSLVDGSKPLLHLPYRIPELVARFWLLDQETLRYMACVQPGEPNGSEWDYHVDQVYELNNPVEERDMQEEGWVTGQVRRYIYLPPAIVGQLLWNLRCATFDRTAQEEHDDGNLNTQEESIPESSMPLHPAAHSHSQSRSTNQNHDTGQPSSLLFQDHGSSLASIPANAVFDSSPLLTKSQMLSDSLLSDDV</sequence>
<feature type="compositionally biased region" description="Polar residues" evidence="1">
    <location>
        <begin position="519"/>
        <end position="541"/>
    </location>
</feature>
<protein>
    <submittedName>
        <fullName evidence="2">Uncharacterized protein</fullName>
    </submittedName>
</protein>
<feature type="region of interest" description="Disordered" evidence="1">
    <location>
        <begin position="1"/>
        <end position="205"/>
    </location>
</feature>
<comment type="caution">
    <text evidence="2">The sequence shown here is derived from an EMBL/GenBank/DDBJ whole genome shotgun (WGS) entry which is preliminary data.</text>
</comment>
<organism evidence="2 3">
    <name type="scientific">Trichoderma guizhouense</name>
    <dbReference type="NCBI Taxonomy" id="1491466"/>
    <lineage>
        <taxon>Eukaryota</taxon>
        <taxon>Fungi</taxon>
        <taxon>Dikarya</taxon>
        <taxon>Ascomycota</taxon>
        <taxon>Pezizomycotina</taxon>
        <taxon>Sordariomycetes</taxon>
        <taxon>Hypocreomycetidae</taxon>
        <taxon>Hypocreales</taxon>
        <taxon>Hypocreaceae</taxon>
        <taxon>Trichoderma</taxon>
    </lineage>
</organism>
<reference evidence="2 3" key="1">
    <citation type="submission" date="2016-04" db="EMBL/GenBank/DDBJ databases">
        <title>Multiple horizontal gene transfer events from other fungi enriched the ability of the initially mycotrophic fungus Trichoderma (Ascomycota) to feed on dead plant biomass.</title>
        <authorList>
            <person name="Atanasova L."/>
            <person name="Chenthamara K."/>
            <person name="Zhang J."/>
            <person name="Grujic M."/>
            <person name="Henrissat B."/>
            <person name="Kuo A."/>
            <person name="Aertz A."/>
            <person name="Salamov A."/>
            <person name="Lipzen A."/>
            <person name="Labutti K."/>
            <person name="Barry K."/>
            <person name="Miao Y."/>
            <person name="Rahimi M.J."/>
            <person name="Shen Q."/>
            <person name="Grigoriev I.V."/>
            <person name="Kubicek C.P."/>
            <person name="Druzhinina I.S."/>
        </authorList>
    </citation>
    <scope>NUCLEOTIDE SEQUENCE [LARGE SCALE GENOMIC DNA]</scope>
    <source>
        <strain evidence="2 3">NJAU 4742</strain>
    </source>
</reference>
<gene>
    <name evidence="2" type="ORF">A0O28_0111990</name>
</gene>
<dbReference type="OrthoDB" id="2149705at2759"/>
<feature type="compositionally biased region" description="Low complexity" evidence="1">
    <location>
        <begin position="294"/>
        <end position="306"/>
    </location>
</feature>
<feature type="region of interest" description="Disordered" evidence="1">
    <location>
        <begin position="492"/>
        <end position="541"/>
    </location>
</feature>
<dbReference type="EMBL" id="LVVK01000030">
    <property type="protein sequence ID" value="OPB36033.1"/>
    <property type="molecule type" value="Genomic_DNA"/>
</dbReference>
<feature type="compositionally biased region" description="Polar residues" evidence="1">
    <location>
        <begin position="58"/>
        <end position="73"/>
    </location>
</feature>
<evidence type="ECO:0000313" key="2">
    <source>
        <dbReference type="EMBL" id="OPB36033.1"/>
    </source>
</evidence>
<dbReference type="Proteomes" id="UP000191004">
    <property type="component" value="Unassembled WGS sequence"/>
</dbReference>
<feature type="compositionally biased region" description="Polar residues" evidence="1">
    <location>
        <begin position="498"/>
        <end position="508"/>
    </location>
</feature>
<evidence type="ECO:0000256" key="1">
    <source>
        <dbReference type="SAM" id="MobiDB-lite"/>
    </source>
</evidence>
<evidence type="ECO:0000313" key="3">
    <source>
        <dbReference type="Proteomes" id="UP000191004"/>
    </source>
</evidence>